<name>A0A4R6MTJ8_9BURK</name>
<keyword evidence="1" id="KW-0472">Membrane</keyword>
<protein>
    <submittedName>
        <fullName evidence="2">Uncharacterized protein</fullName>
    </submittedName>
</protein>
<feature type="transmembrane region" description="Helical" evidence="1">
    <location>
        <begin position="43"/>
        <end position="63"/>
    </location>
</feature>
<keyword evidence="1" id="KW-1133">Transmembrane helix</keyword>
<dbReference type="RefSeq" id="WP_133605161.1">
    <property type="nucleotide sequence ID" value="NZ_JAUFPJ010000011.1"/>
</dbReference>
<dbReference type="AlphaFoldDB" id="A0A4R6MTJ8"/>
<comment type="caution">
    <text evidence="2">The sequence shown here is derived from an EMBL/GenBank/DDBJ whole genome shotgun (WGS) entry which is preliminary data.</text>
</comment>
<proteinExistence type="predicted"/>
<sequence length="69" mass="7504">MSGGQEFRQGLADALGFVLGALGGWQLGKLLGYDFIASTEWQLPQLIGLVFILLGCGLGRWLARKLLLR</sequence>
<organism evidence="2 3">
    <name type="scientific">Roseateles asaccharophilus</name>
    <dbReference type="NCBI Taxonomy" id="582607"/>
    <lineage>
        <taxon>Bacteria</taxon>
        <taxon>Pseudomonadati</taxon>
        <taxon>Pseudomonadota</taxon>
        <taxon>Betaproteobacteria</taxon>
        <taxon>Burkholderiales</taxon>
        <taxon>Sphaerotilaceae</taxon>
        <taxon>Roseateles</taxon>
    </lineage>
</organism>
<feature type="transmembrane region" description="Helical" evidence="1">
    <location>
        <begin position="12"/>
        <end position="31"/>
    </location>
</feature>
<dbReference type="Proteomes" id="UP000295357">
    <property type="component" value="Unassembled WGS sequence"/>
</dbReference>
<evidence type="ECO:0000313" key="3">
    <source>
        <dbReference type="Proteomes" id="UP000295357"/>
    </source>
</evidence>
<evidence type="ECO:0000256" key="1">
    <source>
        <dbReference type="SAM" id="Phobius"/>
    </source>
</evidence>
<keyword evidence="3" id="KW-1185">Reference proteome</keyword>
<gene>
    <name evidence="2" type="ORF">DFR39_11051</name>
</gene>
<dbReference type="EMBL" id="SNXE01000010">
    <property type="protein sequence ID" value="TDP05626.1"/>
    <property type="molecule type" value="Genomic_DNA"/>
</dbReference>
<dbReference type="OrthoDB" id="8854084at2"/>
<keyword evidence="1" id="KW-0812">Transmembrane</keyword>
<accession>A0A4R6MTJ8</accession>
<reference evidence="2 3" key="1">
    <citation type="submission" date="2019-03" db="EMBL/GenBank/DDBJ databases">
        <title>Genomic Encyclopedia of Type Strains, Phase IV (KMG-IV): sequencing the most valuable type-strain genomes for metagenomic binning, comparative biology and taxonomic classification.</title>
        <authorList>
            <person name="Goeker M."/>
        </authorList>
    </citation>
    <scope>NUCLEOTIDE SEQUENCE [LARGE SCALE GENOMIC DNA]</scope>
    <source>
        <strain evidence="2 3">DSM 25082</strain>
    </source>
</reference>
<evidence type="ECO:0000313" key="2">
    <source>
        <dbReference type="EMBL" id="TDP05626.1"/>
    </source>
</evidence>